<dbReference type="Pfam" id="PF04313">
    <property type="entry name" value="HSDR_N"/>
    <property type="match status" value="1"/>
</dbReference>
<evidence type="ECO:0000256" key="8">
    <source>
        <dbReference type="ARBA" id="ARBA00022801"/>
    </source>
</evidence>
<dbReference type="FunCoup" id="Q9HSR7">
    <property type="interactions" value="1"/>
</dbReference>
<dbReference type="PROSITE" id="PS51192">
    <property type="entry name" value="HELICASE_ATP_BIND_1"/>
    <property type="match status" value="1"/>
</dbReference>
<keyword evidence="14" id="KW-1185">Reference proteome</keyword>
<dbReference type="InterPro" id="IPR014001">
    <property type="entry name" value="Helicase_ATP-bd"/>
</dbReference>
<evidence type="ECO:0000256" key="3">
    <source>
        <dbReference type="ARBA" id="ARBA00012654"/>
    </source>
</evidence>
<dbReference type="PATRIC" id="fig|64091.14.peg.71"/>
<evidence type="ECO:0000313" key="13">
    <source>
        <dbReference type="EMBL" id="AAG18735.1"/>
    </source>
</evidence>
<dbReference type="InterPro" id="IPR040980">
    <property type="entry name" value="SWI2_SNF2"/>
</dbReference>
<dbReference type="STRING" id="64091.VNG_0108G"/>
<dbReference type="OrthoDB" id="11429at2157"/>
<evidence type="ECO:0000256" key="4">
    <source>
        <dbReference type="ARBA" id="ARBA00022722"/>
    </source>
</evidence>
<dbReference type="SUPFAM" id="SSF52540">
    <property type="entry name" value="P-loop containing nucleoside triphosphate hydrolases"/>
    <property type="match status" value="2"/>
</dbReference>
<dbReference type="GO" id="GO:0009035">
    <property type="term" value="F:type I site-specific deoxyribonuclease activity"/>
    <property type="evidence" value="ECO:0007669"/>
    <property type="project" value="UniProtKB-EC"/>
</dbReference>
<dbReference type="InterPro" id="IPR055180">
    <property type="entry name" value="HsdR_RecA-like_helicase_dom_2"/>
</dbReference>
<dbReference type="GO" id="GO:0003677">
    <property type="term" value="F:DNA binding"/>
    <property type="evidence" value="ECO:0007669"/>
    <property type="project" value="UniProtKB-KW"/>
</dbReference>
<dbReference type="Pfam" id="PF22679">
    <property type="entry name" value="T1R_D3-like"/>
    <property type="match status" value="1"/>
</dbReference>
<keyword evidence="9" id="KW-0067">ATP-binding</keyword>
<evidence type="ECO:0000256" key="6">
    <source>
        <dbReference type="ARBA" id="ARBA00022747"/>
    </source>
</evidence>
<dbReference type="InterPro" id="IPR051268">
    <property type="entry name" value="Type-I_R_enzyme_R_subunit"/>
</dbReference>
<dbReference type="HOGENOM" id="CLU_005762_0_1_2"/>
<dbReference type="GO" id="GO:0005524">
    <property type="term" value="F:ATP binding"/>
    <property type="evidence" value="ECO:0007669"/>
    <property type="project" value="UniProtKB-KW"/>
</dbReference>
<evidence type="ECO:0000256" key="7">
    <source>
        <dbReference type="ARBA" id="ARBA00022759"/>
    </source>
</evidence>
<dbReference type="GO" id="GO:0009307">
    <property type="term" value="P:DNA restriction-modification system"/>
    <property type="evidence" value="ECO:0007669"/>
    <property type="project" value="UniProtKB-KW"/>
</dbReference>
<dbReference type="InterPro" id="IPR027417">
    <property type="entry name" value="P-loop_NTPase"/>
</dbReference>
<keyword evidence="5" id="KW-0547">Nucleotide-binding</keyword>
<comment type="catalytic activity">
    <reaction evidence="1">
        <text>Endonucleolytic cleavage of DNA to give random double-stranded fragments with terminal 5'-phosphates, ATP is simultaneously hydrolyzed.</text>
        <dbReference type="EC" id="3.1.21.3"/>
    </reaction>
</comment>
<reference evidence="13 14" key="1">
    <citation type="journal article" date="2000" name="Proc. Natl. Acad. Sci. U.S.A.">
        <title>Genome sequence of Halobacterium species NRC-1.</title>
        <authorList>
            <person name="Ng W.V."/>
            <person name="Kennedy S.P."/>
            <person name="Mahairas G.G."/>
            <person name="Berquist B."/>
            <person name="Pan M."/>
            <person name="Shukla H.D."/>
            <person name="Lasky S.R."/>
            <person name="Baliga N.S."/>
            <person name="Thorsson V."/>
            <person name="Sbrogna J."/>
            <person name="Swartzell S."/>
            <person name="Weir D."/>
            <person name="Hall J."/>
            <person name="Dahl T.A."/>
            <person name="Welti R."/>
            <person name="Goo Y.A."/>
            <person name="Leithauser B."/>
            <person name="Keller K."/>
            <person name="Cruz R."/>
            <person name="Danson M.J."/>
            <person name="Hough D.W."/>
            <person name="Maddocks D.G."/>
            <person name="Jablonski P.E."/>
            <person name="Krebs M.P."/>
            <person name="Angevine C.M."/>
            <person name="Dale H."/>
            <person name="Isenbarger T.A."/>
            <person name="Peck R.F."/>
            <person name="Pohlschroder M."/>
            <person name="Spudich J.L."/>
            <person name="Jung K.W."/>
            <person name="Alam M."/>
            <person name="Freitas T."/>
            <person name="Hou S."/>
            <person name="Daniels C.J."/>
            <person name="Dennis P.P."/>
            <person name="Omer A.D."/>
            <person name="Ebhardt H."/>
            <person name="Lowe T.M."/>
            <person name="Liang P."/>
            <person name="Riley M."/>
            <person name="Hood L."/>
            <person name="DasSarma S."/>
        </authorList>
    </citation>
    <scope>NUCLEOTIDE SEQUENCE [LARGE SCALE GENOMIC DNA]</scope>
    <source>
        <strain evidence="14">ATCC 700922 / JCM 11081 / NRC-1</strain>
    </source>
</reference>
<dbReference type="Pfam" id="PF18766">
    <property type="entry name" value="SWI2_SNF2"/>
    <property type="match status" value="1"/>
</dbReference>
<dbReference type="InParanoid" id="Q9HSR7"/>
<dbReference type="GO" id="GO:0120545">
    <property type="term" value="F:nucleic acid conformation isomerase activity"/>
    <property type="evidence" value="ECO:0007669"/>
    <property type="project" value="UniProtKB-ARBA"/>
</dbReference>
<dbReference type="EC" id="3.1.21.3" evidence="3"/>
<dbReference type="InterPro" id="IPR007409">
    <property type="entry name" value="Restrct_endonuc_type1_HsdR_N"/>
</dbReference>
<dbReference type="InterPro" id="IPR004473">
    <property type="entry name" value="Restrct_endonuc_typeI_HsdR"/>
</dbReference>
<dbReference type="CDD" id="cd18800">
    <property type="entry name" value="SF2_C_EcoR124I-like"/>
    <property type="match status" value="1"/>
</dbReference>
<evidence type="ECO:0000259" key="12">
    <source>
        <dbReference type="PROSITE" id="PS51194"/>
    </source>
</evidence>
<gene>
    <name evidence="13" type="primary">rmeR</name>
    <name evidence="13" type="ordered locus">VNG_0108G</name>
</gene>
<feature type="domain" description="Helicase C-terminal" evidence="12">
    <location>
        <begin position="540"/>
        <end position="712"/>
    </location>
</feature>
<dbReference type="REBASE" id="4875">
    <property type="entry name" value="HspNIP"/>
</dbReference>
<evidence type="ECO:0000256" key="9">
    <source>
        <dbReference type="ARBA" id="ARBA00022840"/>
    </source>
</evidence>
<evidence type="ECO:0000256" key="5">
    <source>
        <dbReference type="ARBA" id="ARBA00022741"/>
    </source>
</evidence>
<dbReference type="CDD" id="cd22332">
    <property type="entry name" value="HsdR_N"/>
    <property type="match status" value="1"/>
</dbReference>
<proteinExistence type="inferred from homology"/>
<evidence type="ECO:0000256" key="2">
    <source>
        <dbReference type="ARBA" id="ARBA00008598"/>
    </source>
</evidence>
<name>Q9HSR7_HALSA</name>
<evidence type="ECO:0000256" key="1">
    <source>
        <dbReference type="ARBA" id="ARBA00000851"/>
    </source>
</evidence>
<keyword evidence="6" id="KW-0680">Restriction system</keyword>
<evidence type="ECO:0000256" key="10">
    <source>
        <dbReference type="ARBA" id="ARBA00023125"/>
    </source>
</evidence>
<dbReference type="PhylomeDB" id="Q9HSR7"/>
<dbReference type="InterPro" id="IPR001650">
    <property type="entry name" value="Helicase_C-like"/>
</dbReference>
<keyword evidence="7" id="KW-0255">Endonuclease</keyword>
<evidence type="ECO:0000313" key="14">
    <source>
        <dbReference type="Proteomes" id="UP000000554"/>
    </source>
</evidence>
<dbReference type="SMART" id="SM00487">
    <property type="entry name" value="DEXDc"/>
    <property type="match status" value="1"/>
</dbReference>
<sequence>MPVHTPDRAMSSLPSEQGVETSLLSWLDGLGWETHGLDGSQGASVLDERYSRSTADVIYWDLLAEQAIALNDAVTEDNVDRLVSSLKLDLDTDDLLAGNREFYAILTKGKQFQIDGEDGTEYVYVDLIDFADIERNRFHAVNQFSVSRGTTIRPDVNLFVNGIPLVTMELKSLAQDNDYYDAISDLHNYEETVPRLFVPGLFNVAADTTALRYGAVGAPTQFYMKWADAPEQYESDNEMRQAVQALCNPATLLDICKRFVFYDQRAGGDAKIVPRYMQYYAVTRLLDRVREGEPHPDPDERGHLDRGLVWHTQGSGKSFTMLYAAENLLSQDILDTPQVFLIVDTDKLASQMRDTLSNIGFEQSVVAESIDHLQELIEQGRSEVVLTTIQKFQDVEPNTQGNDEVVVMSDEAHRFMEKDLGSRLDAALPGCFHFGFTGTPVREGDEKSDRNTFDEFSPEGEEYLHRYSVKEGIEDGLILPVYFRLRHQMEWNVDEAGLDEEFEQQFAGLTTEEKREFIRESVTSRELAELEPRVETVVDEIDTHFDGVDKNGWKGMVVTPSRKSAAMYGERLMERRSEDEIEVLYTATSDDSDLIQQFHTENEERDQIVKQFNDEDEPKLLVVHNMLLTGFDAPNLKTMYLDRNLKNHNLMQAIARTNRVAEGKENGEIVDFQGVFENIDDALDYDPETQEYAARDREELFAELETQLDFVLDIFEDIPMDDSQEAIDQCLARVSTHPEKRKFKQGFRRLQNLYESVSPDGRLAQAGIQDDYKWLARVYTAFQRHHNRKDRPEDAMREKTRDIIEEHVDVGEIKRDFPVYELGQGHLEAIEDMDPATAATNVAHATREHLQPKTGQNPKYKRLSERVNDIVEEWEQGDRSDPEAVEALTEVEEEVLTVEAQAGDQAKAQAEFAIYTHLTEETPAAVDSEDEAQAIAADIVDEFEERIDRGYPGWEANETTVQTLEVVLLDALLKDHDRPALAKDDAFLDAVRGYLVENYV</sequence>
<evidence type="ECO:0000259" key="11">
    <source>
        <dbReference type="PROSITE" id="PS51192"/>
    </source>
</evidence>
<dbReference type="Gene3D" id="3.40.50.300">
    <property type="entry name" value="P-loop containing nucleotide triphosphate hydrolases"/>
    <property type="match status" value="2"/>
</dbReference>
<dbReference type="NCBIfam" id="TIGR00348">
    <property type="entry name" value="hsdR"/>
    <property type="match status" value="1"/>
</dbReference>
<keyword evidence="4" id="KW-0540">Nuclease</keyword>
<keyword evidence="10" id="KW-0238">DNA-binding</keyword>
<dbReference type="KEGG" id="hal:VNG_0108G"/>
<dbReference type="PROSITE" id="PS51194">
    <property type="entry name" value="HELICASE_CTER"/>
    <property type="match status" value="1"/>
</dbReference>
<dbReference type="PaxDb" id="64091-VNG_0108G"/>
<dbReference type="EMBL" id="AE004437">
    <property type="protein sequence ID" value="AAG18735.1"/>
    <property type="molecule type" value="Genomic_DNA"/>
</dbReference>
<keyword evidence="8" id="KW-0378">Hydrolase</keyword>
<dbReference type="Proteomes" id="UP000000554">
    <property type="component" value="Chromosome"/>
</dbReference>
<accession>Q9HSR7</accession>
<comment type="similarity">
    <text evidence="2">Belongs to the HsdR family.</text>
</comment>
<dbReference type="PANTHER" id="PTHR30195">
    <property type="entry name" value="TYPE I SITE-SPECIFIC DEOXYRIBONUCLEASE PROTEIN SUBUNIT M AND R"/>
    <property type="match status" value="1"/>
</dbReference>
<feature type="domain" description="Helicase ATP-binding" evidence="11">
    <location>
        <begin position="298"/>
        <end position="458"/>
    </location>
</feature>
<protein>
    <recommendedName>
        <fullName evidence="3">type I site-specific deoxyribonuclease</fullName>
        <ecNumber evidence="3">3.1.21.3</ecNumber>
    </recommendedName>
</protein>
<dbReference type="PIR" id="C84171">
    <property type="entry name" value="C84171"/>
</dbReference>
<dbReference type="AlphaFoldDB" id="Q9HSR7"/>
<dbReference type="PANTHER" id="PTHR30195:SF15">
    <property type="entry name" value="TYPE I RESTRICTION ENZYME HINDI ENDONUCLEASE SUBUNIT"/>
    <property type="match status" value="1"/>
</dbReference>
<organism evidence="13 14">
    <name type="scientific">Halobacterium salinarum (strain ATCC 700922 / JCM 11081 / NRC-1)</name>
    <name type="common">Halobacterium halobium</name>
    <dbReference type="NCBI Taxonomy" id="64091"/>
    <lineage>
        <taxon>Archaea</taxon>
        <taxon>Methanobacteriati</taxon>
        <taxon>Methanobacteriota</taxon>
        <taxon>Stenosarchaea group</taxon>
        <taxon>Halobacteria</taxon>
        <taxon>Halobacteriales</taxon>
        <taxon>Halobacteriaceae</taxon>
        <taxon>Halobacterium</taxon>
        <taxon>Halobacterium salinarum NRC-34001</taxon>
    </lineage>
</organism>
<dbReference type="Gene3D" id="3.90.1570.50">
    <property type="match status" value="1"/>
</dbReference>